<dbReference type="EMBL" id="BMDY01000003">
    <property type="protein sequence ID" value="GGA96405.1"/>
    <property type="molecule type" value="Genomic_DNA"/>
</dbReference>
<dbReference type="NCBIfam" id="TIGR01066">
    <property type="entry name" value="rplM_bact"/>
    <property type="match status" value="1"/>
</dbReference>
<comment type="similarity">
    <text evidence="1 4 5">Belongs to the universal ribosomal protein uL13 family.</text>
</comment>
<gene>
    <name evidence="4 6 7" type="primary">rplM</name>
    <name evidence="7" type="ORF">GCM10007414_06710</name>
</gene>
<dbReference type="InterPro" id="IPR005823">
    <property type="entry name" value="Ribosomal_uL13_bac-type"/>
</dbReference>
<evidence type="ECO:0000313" key="8">
    <source>
        <dbReference type="Proteomes" id="UP000651977"/>
    </source>
</evidence>
<keyword evidence="8" id="KW-1185">Reference proteome</keyword>
<dbReference type="HAMAP" id="MF_01366">
    <property type="entry name" value="Ribosomal_uL13"/>
    <property type="match status" value="1"/>
</dbReference>
<dbReference type="PANTHER" id="PTHR11545:SF2">
    <property type="entry name" value="LARGE RIBOSOMAL SUBUNIT PROTEIN UL13M"/>
    <property type="match status" value="1"/>
</dbReference>
<evidence type="ECO:0000256" key="2">
    <source>
        <dbReference type="ARBA" id="ARBA00022980"/>
    </source>
</evidence>
<proteinExistence type="inferred from homology"/>
<dbReference type="Pfam" id="PF00572">
    <property type="entry name" value="Ribosomal_L13"/>
    <property type="match status" value="1"/>
</dbReference>
<dbReference type="InterPro" id="IPR005822">
    <property type="entry name" value="Ribosomal_uL13"/>
</dbReference>
<organism evidence="7 8">
    <name type="scientific">Agarivorans gilvus</name>
    <dbReference type="NCBI Taxonomy" id="680279"/>
    <lineage>
        <taxon>Bacteria</taxon>
        <taxon>Pseudomonadati</taxon>
        <taxon>Pseudomonadota</taxon>
        <taxon>Gammaproteobacteria</taxon>
        <taxon>Alteromonadales</taxon>
        <taxon>Alteromonadaceae</taxon>
        <taxon>Agarivorans</taxon>
    </lineage>
</organism>
<dbReference type="InterPro" id="IPR023563">
    <property type="entry name" value="Ribosomal_uL13_CS"/>
</dbReference>
<accession>A0ABQ1HXD0</accession>
<evidence type="ECO:0000256" key="5">
    <source>
        <dbReference type="RuleBase" id="RU003877"/>
    </source>
</evidence>
<protein>
    <recommendedName>
        <fullName evidence="4">Large ribosomal subunit protein uL13</fullName>
    </recommendedName>
</protein>
<evidence type="ECO:0000256" key="1">
    <source>
        <dbReference type="ARBA" id="ARBA00006227"/>
    </source>
</evidence>
<evidence type="ECO:0000256" key="3">
    <source>
        <dbReference type="ARBA" id="ARBA00023274"/>
    </source>
</evidence>
<dbReference type="SUPFAM" id="SSF52161">
    <property type="entry name" value="Ribosomal protein L13"/>
    <property type="match status" value="1"/>
</dbReference>
<evidence type="ECO:0000313" key="7">
    <source>
        <dbReference type="EMBL" id="GGA96405.1"/>
    </source>
</evidence>
<sequence length="166" mass="18555">MSGYFHVCDFHKHVCNSYFGLYIQMKTFVAKPESVKRDWYVVDADGKTLGRIATEIASRLRGKHKAEYTPHVDTGDYIIVINAEKVAVTGNKAKDKIYHSHTGYPGGLKSISFEKLIDKAPERVIQSAVKGMLPKGPLGRAMFRKLKVFAGPEHTHAAQQPQVLDI</sequence>
<dbReference type="Proteomes" id="UP000651977">
    <property type="component" value="Unassembled WGS sequence"/>
</dbReference>
<dbReference type="InterPro" id="IPR036899">
    <property type="entry name" value="Ribosomal_uL13_sf"/>
</dbReference>
<comment type="subunit">
    <text evidence="4">Part of the 50S ribosomal subunit.</text>
</comment>
<comment type="caution">
    <text evidence="7">The sequence shown here is derived from an EMBL/GenBank/DDBJ whole genome shotgun (WGS) entry which is preliminary data.</text>
</comment>
<dbReference type="CDD" id="cd00392">
    <property type="entry name" value="Ribosomal_L13"/>
    <property type="match status" value="1"/>
</dbReference>
<evidence type="ECO:0000256" key="6">
    <source>
        <dbReference type="RuleBase" id="RU003878"/>
    </source>
</evidence>
<dbReference type="PROSITE" id="PS00783">
    <property type="entry name" value="RIBOSOMAL_L13"/>
    <property type="match status" value="1"/>
</dbReference>
<comment type="function">
    <text evidence="4 6">This protein is one of the early assembly proteins of the 50S ribosomal subunit, although it is not seen to bind rRNA by itself. It is important during the early stages of 50S assembly.</text>
</comment>
<name>A0ABQ1HXD0_9ALTE</name>
<dbReference type="Gene3D" id="3.90.1180.10">
    <property type="entry name" value="Ribosomal protein L13"/>
    <property type="match status" value="1"/>
</dbReference>
<reference evidence="8" key="1">
    <citation type="journal article" date="2019" name="Int. J. Syst. Evol. Microbiol.">
        <title>The Global Catalogue of Microorganisms (GCM) 10K type strain sequencing project: providing services to taxonomists for standard genome sequencing and annotation.</title>
        <authorList>
            <consortium name="The Broad Institute Genomics Platform"/>
            <consortium name="The Broad Institute Genome Sequencing Center for Infectious Disease"/>
            <person name="Wu L."/>
            <person name="Ma J."/>
        </authorList>
    </citation>
    <scope>NUCLEOTIDE SEQUENCE [LARGE SCALE GENOMIC DNA]</scope>
    <source>
        <strain evidence="8">CGMCC 1.10131</strain>
    </source>
</reference>
<keyword evidence="2 4" id="KW-0689">Ribosomal protein</keyword>
<dbReference type="PANTHER" id="PTHR11545">
    <property type="entry name" value="RIBOSOMAL PROTEIN L13"/>
    <property type="match status" value="1"/>
</dbReference>
<keyword evidence="3 4" id="KW-0687">Ribonucleoprotein</keyword>
<dbReference type="PIRSF" id="PIRSF002181">
    <property type="entry name" value="Ribosomal_L13"/>
    <property type="match status" value="1"/>
</dbReference>
<dbReference type="GO" id="GO:0005840">
    <property type="term" value="C:ribosome"/>
    <property type="evidence" value="ECO:0007669"/>
    <property type="project" value="UniProtKB-KW"/>
</dbReference>
<evidence type="ECO:0000256" key="4">
    <source>
        <dbReference type="HAMAP-Rule" id="MF_01366"/>
    </source>
</evidence>